<dbReference type="InterPro" id="IPR023696">
    <property type="entry name" value="Ureohydrolase_dom_sf"/>
</dbReference>
<name>A0A6J6MZH5_9ZZZZ</name>
<organism evidence="4">
    <name type="scientific">freshwater metagenome</name>
    <dbReference type="NCBI Taxonomy" id="449393"/>
    <lineage>
        <taxon>unclassified sequences</taxon>
        <taxon>metagenomes</taxon>
        <taxon>ecological metagenomes</taxon>
    </lineage>
</organism>
<reference evidence="4" key="1">
    <citation type="submission" date="2020-05" db="EMBL/GenBank/DDBJ databases">
        <authorList>
            <person name="Chiriac C."/>
            <person name="Salcher M."/>
            <person name="Ghai R."/>
            <person name="Kavagutti S V."/>
        </authorList>
    </citation>
    <scope>NUCLEOTIDE SEQUENCE</scope>
</reference>
<dbReference type="SUPFAM" id="SSF52768">
    <property type="entry name" value="Arginase/deacetylase"/>
    <property type="match status" value="1"/>
</dbReference>
<evidence type="ECO:0000313" key="4">
    <source>
        <dbReference type="EMBL" id="CAB4677683.1"/>
    </source>
</evidence>
<dbReference type="PANTHER" id="PTHR11358">
    <property type="entry name" value="ARGINASE/AGMATINASE"/>
    <property type="match status" value="1"/>
</dbReference>
<dbReference type="PIRSF" id="PIRSF036979">
    <property type="entry name" value="Arginase"/>
    <property type="match status" value="1"/>
</dbReference>
<keyword evidence="3" id="KW-0464">Manganese</keyword>
<keyword evidence="2" id="KW-0378">Hydrolase</keyword>
<sequence length="303" mass="31638">MTFAPLPTDPRWPRAGDLFVSGSELLADLTVVGVPAWRTSISPTGANATPAAVREALFRYSTYSTEHEIDLASLRLVDAGDIEDPDGPAGEKRVMTRLAHSSKSHGFLVALGGDNSITYSVALGVWGEKISQAGLITLDAHHDLRDGESNGSPVRRLIEAGLSGTRVVQIGIADFSNSPEYAARARDFGITVISRASLRTRSMTTVMAEALAIAGAAGGPIHVDMDVDVCDRAVVPACPAAAPGGISADELRQAAFLAGADTRVKSLDVTEIDATIDSPDARTVRLAALLVLEVAAGVGSRKN</sequence>
<dbReference type="GO" id="GO:0008783">
    <property type="term" value="F:agmatinase activity"/>
    <property type="evidence" value="ECO:0007669"/>
    <property type="project" value="TreeGrafter"/>
</dbReference>
<evidence type="ECO:0000256" key="2">
    <source>
        <dbReference type="ARBA" id="ARBA00022801"/>
    </source>
</evidence>
<keyword evidence="1" id="KW-0479">Metal-binding</keyword>
<accession>A0A6J6MZH5</accession>
<dbReference type="GO" id="GO:0033389">
    <property type="term" value="P:putrescine biosynthetic process from arginine, via agmatine"/>
    <property type="evidence" value="ECO:0007669"/>
    <property type="project" value="TreeGrafter"/>
</dbReference>
<dbReference type="Gene3D" id="3.40.800.10">
    <property type="entry name" value="Ureohydrolase domain"/>
    <property type="match status" value="1"/>
</dbReference>
<dbReference type="PANTHER" id="PTHR11358:SF35">
    <property type="entry name" value="FORMIMIDOYLGLUTAMASE"/>
    <property type="match status" value="1"/>
</dbReference>
<dbReference type="AlphaFoldDB" id="A0A6J6MZH5"/>
<evidence type="ECO:0000256" key="3">
    <source>
        <dbReference type="ARBA" id="ARBA00023211"/>
    </source>
</evidence>
<dbReference type="EMBL" id="CAEZWW010000123">
    <property type="protein sequence ID" value="CAB4677683.1"/>
    <property type="molecule type" value="Genomic_DNA"/>
</dbReference>
<dbReference type="PROSITE" id="PS51409">
    <property type="entry name" value="ARGINASE_2"/>
    <property type="match status" value="1"/>
</dbReference>
<proteinExistence type="predicted"/>
<protein>
    <submittedName>
        <fullName evidence="4">Unannotated protein</fullName>
    </submittedName>
</protein>
<gene>
    <name evidence="4" type="ORF">UFOPK2310_01018</name>
</gene>
<dbReference type="Pfam" id="PF00491">
    <property type="entry name" value="Arginase"/>
    <property type="match status" value="1"/>
</dbReference>
<evidence type="ECO:0000256" key="1">
    <source>
        <dbReference type="ARBA" id="ARBA00022723"/>
    </source>
</evidence>
<dbReference type="InterPro" id="IPR006035">
    <property type="entry name" value="Ureohydrolase"/>
</dbReference>
<dbReference type="GO" id="GO:0046872">
    <property type="term" value="F:metal ion binding"/>
    <property type="evidence" value="ECO:0007669"/>
    <property type="project" value="UniProtKB-KW"/>
</dbReference>